<keyword evidence="4" id="KW-0472">Membrane</keyword>
<keyword evidence="4" id="KW-1133">Transmembrane helix</keyword>
<feature type="compositionally biased region" description="Low complexity" evidence="3">
    <location>
        <begin position="116"/>
        <end position="131"/>
    </location>
</feature>
<protein>
    <submittedName>
        <fullName evidence="6">Zf-HC2 domain-containing protein</fullName>
    </submittedName>
</protein>
<dbReference type="InterPro" id="IPR027383">
    <property type="entry name" value="Znf_put"/>
</dbReference>
<evidence type="ECO:0000256" key="1">
    <source>
        <dbReference type="ARBA" id="ARBA00023015"/>
    </source>
</evidence>
<evidence type="ECO:0000259" key="5">
    <source>
        <dbReference type="Pfam" id="PF13490"/>
    </source>
</evidence>
<feature type="transmembrane region" description="Helical" evidence="4">
    <location>
        <begin position="89"/>
        <end position="109"/>
    </location>
</feature>
<gene>
    <name evidence="6" type="ORF">V1634_06515</name>
</gene>
<evidence type="ECO:0000256" key="4">
    <source>
        <dbReference type="SAM" id="Phobius"/>
    </source>
</evidence>
<dbReference type="Proteomes" id="UP001339911">
    <property type="component" value="Unassembled WGS sequence"/>
</dbReference>
<sequence>MNAEIHWDVASYALGVLDERDTVRFEEHLASCPQCGLELESLLPVVDMLGEVDGRDLVVAERAESDGLLFDRVVAAVGADRRRARSRRLYSLAAGVVLLAMLTGLALFAGTRIADPGTTTAQPPGAGTVTGSPGATGRPAPTGERFTATDPDSGVRMEVILGSTPWGTRVSYALSGLSGPKVCRLVAIHKNGDTEALSSWKVPPGGYGTKTQPNPLMLETATSSDLDDIVGFQVQVIDDDGSTDPLVTVPA</sequence>
<keyword evidence="1" id="KW-0805">Transcription regulation</keyword>
<evidence type="ECO:0000313" key="6">
    <source>
        <dbReference type="EMBL" id="MEE6306478.1"/>
    </source>
</evidence>
<comment type="caution">
    <text evidence="6">The sequence shown here is derived from an EMBL/GenBank/DDBJ whole genome shotgun (WGS) entry which is preliminary data.</text>
</comment>
<evidence type="ECO:0000256" key="3">
    <source>
        <dbReference type="SAM" id="MobiDB-lite"/>
    </source>
</evidence>
<feature type="region of interest" description="Disordered" evidence="3">
    <location>
        <begin position="116"/>
        <end position="150"/>
    </location>
</feature>
<keyword evidence="7" id="KW-1185">Reference proteome</keyword>
<dbReference type="EMBL" id="JAZGQL010000005">
    <property type="protein sequence ID" value="MEE6306478.1"/>
    <property type="molecule type" value="Genomic_DNA"/>
</dbReference>
<dbReference type="InterPro" id="IPR041916">
    <property type="entry name" value="Anti_sigma_zinc_sf"/>
</dbReference>
<organism evidence="6 7">
    <name type="scientific">Plantactinospora veratri</name>
    <dbReference type="NCBI Taxonomy" id="1436122"/>
    <lineage>
        <taxon>Bacteria</taxon>
        <taxon>Bacillati</taxon>
        <taxon>Actinomycetota</taxon>
        <taxon>Actinomycetes</taxon>
        <taxon>Micromonosporales</taxon>
        <taxon>Micromonosporaceae</taxon>
        <taxon>Plantactinospora</taxon>
    </lineage>
</organism>
<name>A0ABU7S979_9ACTN</name>
<accession>A0ABU7S979</accession>
<dbReference type="Pfam" id="PF13490">
    <property type="entry name" value="zf-HC2"/>
    <property type="match status" value="1"/>
</dbReference>
<dbReference type="Gene3D" id="1.10.10.1320">
    <property type="entry name" value="Anti-sigma factor, zinc-finger domain"/>
    <property type="match status" value="1"/>
</dbReference>
<evidence type="ECO:0000256" key="2">
    <source>
        <dbReference type="ARBA" id="ARBA00023163"/>
    </source>
</evidence>
<reference evidence="6 7" key="1">
    <citation type="submission" date="2024-01" db="EMBL/GenBank/DDBJ databases">
        <title>Genome insights into Plantactinospora veratri sp. nov.</title>
        <authorList>
            <person name="Wang L."/>
        </authorList>
    </citation>
    <scope>NUCLEOTIDE SEQUENCE [LARGE SCALE GENOMIC DNA]</scope>
    <source>
        <strain evidence="6 7">NEAU-FHS4</strain>
    </source>
</reference>
<dbReference type="RefSeq" id="WP_331206836.1">
    <property type="nucleotide sequence ID" value="NZ_JAZGQL010000005.1"/>
</dbReference>
<keyword evidence="4" id="KW-0812">Transmembrane</keyword>
<keyword evidence="2" id="KW-0804">Transcription</keyword>
<proteinExistence type="predicted"/>
<evidence type="ECO:0000313" key="7">
    <source>
        <dbReference type="Proteomes" id="UP001339911"/>
    </source>
</evidence>
<feature type="domain" description="Putative zinc-finger" evidence="5">
    <location>
        <begin position="12"/>
        <end position="35"/>
    </location>
</feature>